<dbReference type="PROSITE" id="PS51186">
    <property type="entry name" value="GNAT"/>
    <property type="match status" value="1"/>
</dbReference>
<dbReference type="SUPFAM" id="SSF55729">
    <property type="entry name" value="Acyl-CoA N-acyltransferases (Nat)"/>
    <property type="match status" value="1"/>
</dbReference>
<feature type="domain" description="N-acetyltransferase" evidence="1">
    <location>
        <begin position="6"/>
        <end position="175"/>
    </location>
</feature>
<name>A0ABZ1TYX4_9ACTN</name>
<gene>
    <name evidence="2" type="ORF">OHA16_09170</name>
</gene>
<evidence type="ECO:0000259" key="1">
    <source>
        <dbReference type="PROSITE" id="PS51186"/>
    </source>
</evidence>
<dbReference type="EMBL" id="CP108110">
    <property type="protein sequence ID" value="WUQ83131.1"/>
    <property type="molecule type" value="Genomic_DNA"/>
</dbReference>
<proteinExistence type="predicted"/>
<evidence type="ECO:0000313" key="3">
    <source>
        <dbReference type="Proteomes" id="UP001432222"/>
    </source>
</evidence>
<organism evidence="2 3">
    <name type="scientific">Kitasatospora purpeofusca</name>
    <dbReference type="NCBI Taxonomy" id="67352"/>
    <lineage>
        <taxon>Bacteria</taxon>
        <taxon>Bacillati</taxon>
        <taxon>Actinomycetota</taxon>
        <taxon>Actinomycetes</taxon>
        <taxon>Kitasatosporales</taxon>
        <taxon>Streptomycetaceae</taxon>
        <taxon>Kitasatospora</taxon>
    </lineage>
</organism>
<dbReference type="CDD" id="cd04301">
    <property type="entry name" value="NAT_SF"/>
    <property type="match status" value="1"/>
</dbReference>
<dbReference type="Proteomes" id="UP001432222">
    <property type="component" value="Chromosome"/>
</dbReference>
<reference evidence="2" key="1">
    <citation type="submission" date="2022-10" db="EMBL/GenBank/DDBJ databases">
        <title>The complete genomes of actinobacterial strains from the NBC collection.</title>
        <authorList>
            <person name="Joergensen T.S."/>
            <person name="Alvarez Arevalo M."/>
            <person name="Sterndorff E.B."/>
            <person name="Faurdal D."/>
            <person name="Vuksanovic O."/>
            <person name="Mourched A.-S."/>
            <person name="Charusanti P."/>
            <person name="Shaw S."/>
            <person name="Blin K."/>
            <person name="Weber T."/>
        </authorList>
    </citation>
    <scope>NUCLEOTIDE SEQUENCE</scope>
    <source>
        <strain evidence="2">NBC_00222</strain>
    </source>
</reference>
<protein>
    <submittedName>
        <fullName evidence="2">GNAT family N-acetyltransferase</fullName>
    </submittedName>
</protein>
<sequence length="175" mass="20066">MEPKVIELRHYQQDALPEGFRRTLLDVHADAYADELVTDEFVQRFPWFVDHWTSLAGFACVVAYDGDEPVGFAYGAPLAAGREWWREHIAVPPQRCATFGFSELMVRPAWRGTGISEQLQSALIDNRPEDLAVLLVDPDHPKVRQLYESWGYTSVGFRQPFPDSPRFAVMLRTLR</sequence>
<dbReference type="RefSeq" id="WP_328954164.1">
    <property type="nucleotide sequence ID" value="NZ_CP108110.1"/>
</dbReference>
<accession>A0ABZ1TYX4</accession>
<dbReference type="InterPro" id="IPR000182">
    <property type="entry name" value="GNAT_dom"/>
</dbReference>
<evidence type="ECO:0000313" key="2">
    <source>
        <dbReference type="EMBL" id="WUQ83131.1"/>
    </source>
</evidence>
<dbReference type="Pfam" id="PF13508">
    <property type="entry name" value="Acetyltransf_7"/>
    <property type="match status" value="1"/>
</dbReference>
<dbReference type="Gene3D" id="3.40.630.30">
    <property type="match status" value="1"/>
</dbReference>
<dbReference type="InterPro" id="IPR016181">
    <property type="entry name" value="Acyl_CoA_acyltransferase"/>
</dbReference>
<keyword evidence="3" id="KW-1185">Reference proteome</keyword>